<evidence type="ECO:0000313" key="1">
    <source>
        <dbReference type="EMBL" id="GFR14534.1"/>
    </source>
</evidence>
<gene>
    <name evidence="1" type="ORF">TNCT_467641</name>
</gene>
<keyword evidence="2" id="KW-1185">Reference proteome</keyword>
<accession>A0A8X6H144</accession>
<reference evidence="1" key="1">
    <citation type="submission" date="2020-07" db="EMBL/GenBank/DDBJ databases">
        <title>Multicomponent nature underlies the extraordinary mechanical properties of spider dragline silk.</title>
        <authorList>
            <person name="Kono N."/>
            <person name="Nakamura H."/>
            <person name="Mori M."/>
            <person name="Yoshida Y."/>
            <person name="Ohtoshi R."/>
            <person name="Malay A.D."/>
            <person name="Moran D.A.P."/>
            <person name="Tomita M."/>
            <person name="Numata K."/>
            <person name="Arakawa K."/>
        </authorList>
    </citation>
    <scope>NUCLEOTIDE SEQUENCE</scope>
</reference>
<name>A0A8X6H144_TRICU</name>
<dbReference type="Proteomes" id="UP000887116">
    <property type="component" value="Unassembled WGS sequence"/>
</dbReference>
<sequence>FGVGHRDVWIKGTFILGNKDVQV</sequence>
<comment type="caution">
    <text evidence="1">The sequence shown here is derived from an EMBL/GenBank/DDBJ whole genome shotgun (WGS) entry which is preliminary data.</text>
</comment>
<dbReference type="AlphaFoldDB" id="A0A8X6H144"/>
<dbReference type="EMBL" id="BMAO01017274">
    <property type="protein sequence ID" value="GFR14534.1"/>
    <property type="molecule type" value="Genomic_DNA"/>
</dbReference>
<protein>
    <submittedName>
        <fullName evidence="1">Uncharacterized protein</fullName>
    </submittedName>
</protein>
<organism evidence="1 2">
    <name type="scientific">Trichonephila clavata</name>
    <name type="common">Joro spider</name>
    <name type="synonym">Nephila clavata</name>
    <dbReference type="NCBI Taxonomy" id="2740835"/>
    <lineage>
        <taxon>Eukaryota</taxon>
        <taxon>Metazoa</taxon>
        <taxon>Ecdysozoa</taxon>
        <taxon>Arthropoda</taxon>
        <taxon>Chelicerata</taxon>
        <taxon>Arachnida</taxon>
        <taxon>Araneae</taxon>
        <taxon>Araneomorphae</taxon>
        <taxon>Entelegynae</taxon>
        <taxon>Araneoidea</taxon>
        <taxon>Nephilidae</taxon>
        <taxon>Trichonephila</taxon>
    </lineage>
</organism>
<proteinExistence type="predicted"/>
<evidence type="ECO:0000313" key="2">
    <source>
        <dbReference type="Proteomes" id="UP000887116"/>
    </source>
</evidence>
<feature type="non-terminal residue" evidence="1">
    <location>
        <position position="1"/>
    </location>
</feature>